<dbReference type="PANTHER" id="PTHR11360">
    <property type="entry name" value="MONOCARBOXYLATE TRANSPORTER"/>
    <property type="match status" value="1"/>
</dbReference>
<sequence length="358" mass="39042">MCLCSSTGQPADEPLVLQGGRDAGRCAGVLRPPDQLLQQEPGAALLQHGSPDRSGFCPLLHARHRPGGLLLPAEEGAGVRRGHVGQRDRDVRVGAGSAAADRAVLVEGALLVLSAIVANLCVCGALLRPITLQEEMPEGAEQCDEKQRCDISPQDAELAIKPFEESKDALLSADKSLPPSTLSLNRKWCFSSWFLSSKEYQFLLLPDFLGLALSFLFLASGCSLPFVYLVPYALSAGVSHQHAAFLMSILGVIDIMGNVTFGWLTDRRLAGRHHRKLHGHVLPERRRPAGQCGRPLHRRRDSPLPPDRLQAQAPSPQPGRPIRLLQCVQQAASRSERRRIANQIPRHPRITVSCDWPG</sequence>
<dbReference type="GO" id="GO:0005886">
    <property type="term" value="C:plasma membrane"/>
    <property type="evidence" value="ECO:0007669"/>
    <property type="project" value="UniProtKB-SubCell"/>
</dbReference>
<keyword evidence="5 8" id="KW-1133">Transmembrane helix</keyword>
<accession>A0A3P8SMY2</accession>
<comment type="subcellular location">
    <subcellularLocation>
        <location evidence="1">Cell membrane</location>
        <topology evidence="1">Multi-pass membrane protein</topology>
    </subcellularLocation>
</comment>
<evidence type="ECO:0000256" key="3">
    <source>
        <dbReference type="ARBA" id="ARBA00022475"/>
    </source>
</evidence>
<protein>
    <submittedName>
        <fullName evidence="9">Solute carrier family 16 member 12b</fullName>
    </submittedName>
</protein>
<reference evidence="9 10" key="1">
    <citation type="submission" date="2018-03" db="EMBL/GenBank/DDBJ databases">
        <title>Finding Nemo's genes: A chromosome-scale reference assembly of the genome of the orange clownfish Amphiprion percula.</title>
        <authorList>
            <person name="Lehmann R."/>
        </authorList>
    </citation>
    <scope>NUCLEOTIDE SEQUENCE</scope>
</reference>
<evidence type="ECO:0000256" key="2">
    <source>
        <dbReference type="ARBA" id="ARBA00006727"/>
    </source>
</evidence>
<name>A0A3P8SMY2_AMPPE</name>
<dbReference type="Gene3D" id="1.20.1250.20">
    <property type="entry name" value="MFS general substrate transporter like domains"/>
    <property type="match status" value="1"/>
</dbReference>
<dbReference type="Proteomes" id="UP000265080">
    <property type="component" value="Chromosome 19"/>
</dbReference>
<evidence type="ECO:0000256" key="4">
    <source>
        <dbReference type="ARBA" id="ARBA00022692"/>
    </source>
</evidence>
<dbReference type="InterPro" id="IPR036259">
    <property type="entry name" value="MFS_trans_sf"/>
</dbReference>
<proteinExistence type="inferred from homology"/>
<evidence type="ECO:0000256" key="8">
    <source>
        <dbReference type="SAM" id="Phobius"/>
    </source>
</evidence>
<feature type="transmembrane region" description="Helical" evidence="8">
    <location>
        <begin position="242"/>
        <end position="265"/>
    </location>
</feature>
<dbReference type="SUPFAM" id="SSF103473">
    <property type="entry name" value="MFS general substrate transporter"/>
    <property type="match status" value="1"/>
</dbReference>
<dbReference type="InterPro" id="IPR050327">
    <property type="entry name" value="Proton-linked_MCT"/>
</dbReference>
<keyword evidence="10" id="KW-1185">Reference proteome</keyword>
<evidence type="ECO:0000313" key="9">
    <source>
        <dbReference type="Ensembl" id="ENSAPEP00000013798.1"/>
    </source>
</evidence>
<dbReference type="GO" id="GO:0015881">
    <property type="term" value="P:creatine transmembrane transport"/>
    <property type="evidence" value="ECO:0007669"/>
    <property type="project" value="TreeGrafter"/>
</dbReference>
<reference evidence="9" key="3">
    <citation type="submission" date="2025-09" db="UniProtKB">
        <authorList>
            <consortium name="Ensembl"/>
        </authorList>
    </citation>
    <scope>IDENTIFICATION</scope>
</reference>
<dbReference type="Ensembl" id="ENSAPET00000014161.1">
    <property type="protein sequence ID" value="ENSAPEP00000013798.1"/>
    <property type="gene ID" value="ENSAPEG00000009849.1"/>
</dbReference>
<feature type="transmembrane region" description="Helical" evidence="8">
    <location>
        <begin position="208"/>
        <end position="230"/>
    </location>
</feature>
<evidence type="ECO:0000256" key="7">
    <source>
        <dbReference type="SAM" id="MobiDB-lite"/>
    </source>
</evidence>
<evidence type="ECO:0000313" key="10">
    <source>
        <dbReference type="Proteomes" id="UP000265080"/>
    </source>
</evidence>
<dbReference type="GeneTree" id="ENSGT00940000156169"/>
<organism evidence="9 10">
    <name type="scientific">Amphiprion percula</name>
    <name type="common">Orange clownfish</name>
    <name type="synonym">Lutjanus percula</name>
    <dbReference type="NCBI Taxonomy" id="161767"/>
    <lineage>
        <taxon>Eukaryota</taxon>
        <taxon>Metazoa</taxon>
        <taxon>Chordata</taxon>
        <taxon>Craniata</taxon>
        <taxon>Vertebrata</taxon>
        <taxon>Euteleostomi</taxon>
        <taxon>Actinopterygii</taxon>
        <taxon>Neopterygii</taxon>
        <taxon>Teleostei</taxon>
        <taxon>Neoteleostei</taxon>
        <taxon>Acanthomorphata</taxon>
        <taxon>Ovalentaria</taxon>
        <taxon>Pomacentridae</taxon>
        <taxon>Amphiprion</taxon>
    </lineage>
</organism>
<feature type="region of interest" description="Disordered" evidence="7">
    <location>
        <begin position="280"/>
        <end position="322"/>
    </location>
</feature>
<keyword evidence="3" id="KW-1003">Cell membrane</keyword>
<keyword evidence="4 8" id="KW-0812">Transmembrane</keyword>
<dbReference type="STRING" id="161767.ENSAPEP00000013798"/>
<keyword evidence="6 8" id="KW-0472">Membrane</keyword>
<dbReference type="PANTHER" id="PTHR11360:SF318">
    <property type="entry name" value="MONOCARBOXYLATE TRANSPORTER 12"/>
    <property type="match status" value="1"/>
</dbReference>
<evidence type="ECO:0000256" key="5">
    <source>
        <dbReference type="ARBA" id="ARBA00022989"/>
    </source>
</evidence>
<dbReference type="AlphaFoldDB" id="A0A3P8SMY2"/>
<comment type="similarity">
    <text evidence="2">Belongs to the major facilitator superfamily. Monocarboxylate porter (TC 2.A.1.13) family.</text>
</comment>
<evidence type="ECO:0000256" key="1">
    <source>
        <dbReference type="ARBA" id="ARBA00004651"/>
    </source>
</evidence>
<evidence type="ECO:0000256" key="6">
    <source>
        <dbReference type="ARBA" id="ARBA00023136"/>
    </source>
</evidence>
<reference evidence="9" key="2">
    <citation type="submission" date="2025-08" db="UniProtKB">
        <authorList>
            <consortium name="Ensembl"/>
        </authorList>
    </citation>
    <scope>IDENTIFICATION</scope>
</reference>